<proteinExistence type="predicted"/>
<protein>
    <submittedName>
        <fullName evidence="1">MAK10-like protein</fullName>
    </submittedName>
</protein>
<organism evidence="1">
    <name type="scientific">Tanacetum cinerariifolium</name>
    <name type="common">Dalmatian daisy</name>
    <name type="synonym">Chrysanthemum cinerariifolium</name>
    <dbReference type="NCBI Taxonomy" id="118510"/>
    <lineage>
        <taxon>Eukaryota</taxon>
        <taxon>Viridiplantae</taxon>
        <taxon>Streptophyta</taxon>
        <taxon>Embryophyta</taxon>
        <taxon>Tracheophyta</taxon>
        <taxon>Spermatophyta</taxon>
        <taxon>Magnoliopsida</taxon>
        <taxon>eudicotyledons</taxon>
        <taxon>Gunneridae</taxon>
        <taxon>Pentapetalae</taxon>
        <taxon>asterids</taxon>
        <taxon>campanulids</taxon>
        <taxon>Asterales</taxon>
        <taxon>Asteraceae</taxon>
        <taxon>Asteroideae</taxon>
        <taxon>Anthemideae</taxon>
        <taxon>Anthemidinae</taxon>
        <taxon>Tanacetum</taxon>
    </lineage>
</organism>
<gene>
    <name evidence="1" type="ORF">Tci_005733</name>
</gene>
<accession>A0A6L2JCS8</accession>
<sequence length="315" mass="36055">MWCLYNPTPSGRCKMDAHSMDFGKESAWVYFNFPFTIKLAIGLNVFSQDLSPLGRISLPVSLLNSFHHEELLNSALIEDLTLYDNKFWNDPRDFAKLVKAISLPQDVLSTSDRHLIELENHVQRLMEAHLAPNPPVQVNKIASSYGTKSYPIGIIKNVEVHKGKLKLLEDLYVIDMKKDPTTPLLVGRGFLATASAIIDCQKAKIAVREGVTSADGIGGRPPYYDKKDFMDYNFLKEWEIARDVELNPFKDVLVFRKMVEFLGAIPINLKRNMWESKELIEKRIDWNRTLKEGDGAWHIRSELINPNGEKFNKTF</sequence>
<evidence type="ECO:0000313" key="1">
    <source>
        <dbReference type="EMBL" id="GEU33755.1"/>
    </source>
</evidence>
<reference evidence="1" key="1">
    <citation type="journal article" date="2019" name="Sci. Rep.">
        <title>Draft genome of Tanacetum cinerariifolium, the natural source of mosquito coil.</title>
        <authorList>
            <person name="Yamashiro T."/>
            <person name="Shiraishi A."/>
            <person name="Satake H."/>
            <person name="Nakayama K."/>
        </authorList>
    </citation>
    <scope>NUCLEOTIDE SEQUENCE</scope>
</reference>
<dbReference type="InterPro" id="IPR021109">
    <property type="entry name" value="Peptidase_aspartic_dom_sf"/>
</dbReference>
<dbReference type="EMBL" id="BKCJ010000500">
    <property type="protein sequence ID" value="GEU33755.1"/>
    <property type="molecule type" value="Genomic_DNA"/>
</dbReference>
<dbReference type="AlphaFoldDB" id="A0A6L2JCS8"/>
<comment type="caution">
    <text evidence="1">The sequence shown here is derived from an EMBL/GenBank/DDBJ whole genome shotgun (WGS) entry which is preliminary data.</text>
</comment>
<dbReference type="Gene3D" id="2.40.70.10">
    <property type="entry name" value="Acid Proteases"/>
    <property type="match status" value="1"/>
</dbReference>
<name>A0A6L2JCS8_TANCI</name>